<evidence type="ECO:0000313" key="2">
    <source>
        <dbReference type="EMBL" id="MPN58409.1"/>
    </source>
</evidence>
<sequence>MPTEALAGTAVGLVVGRLEDVRDPQLGADFLHLPGDVQAHLLGLRHARSGNQEERLIQPNVESTQFHPGLLQALLALRAIAALT</sequence>
<dbReference type="PROSITE" id="PS51148">
    <property type="entry name" value="AXH"/>
    <property type="match status" value="1"/>
</dbReference>
<dbReference type="AntiFam" id="ANF00212">
    <property type="entry name" value="Shadow ORF (opposite kdsA)"/>
</dbReference>
<dbReference type="EMBL" id="VSSQ01131061">
    <property type="protein sequence ID" value="MPN58409.1"/>
    <property type="molecule type" value="Genomic_DNA"/>
</dbReference>
<dbReference type="InterPro" id="IPR003652">
    <property type="entry name" value="Ataxin_AXH_dom"/>
</dbReference>
<reference evidence="2" key="1">
    <citation type="submission" date="2019-08" db="EMBL/GenBank/DDBJ databases">
        <authorList>
            <person name="Kucharzyk K."/>
            <person name="Murdoch R.W."/>
            <person name="Higgins S."/>
            <person name="Loffler F."/>
        </authorList>
    </citation>
    <scope>NUCLEOTIDE SEQUENCE</scope>
</reference>
<dbReference type="GO" id="GO:0003723">
    <property type="term" value="F:RNA binding"/>
    <property type="evidence" value="ECO:0007669"/>
    <property type="project" value="InterPro"/>
</dbReference>
<dbReference type="AlphaFoldDB" id="A0A645J6T9"/>
<comment type="caution">
    <text evidence="2">The sequence shown here is derived from an EMBL/GenBank/DDBJ whole genome shotgun (WGS) entry which is preliminary data.</text>
</comment>
<proteinExistence type="predicted"/>
<protein>
    <recommendedName>
        <fullName evidence="1">AXH domain-containing protein</fullName>
    </recommendedName>
</protein>
<evidence type="ECO:0000259" key="1">
    <source>
        <dbReference type="PROSITE" id="PS51148"/>
    </source>
</evidence>
<name>A0A645J6T9_9ZZZZ</name>
<accession>A0A645J6T9</accession>
<gene>
    <name evidence="2" type="ORF">SDC9_206114</name>
</gene>
<organism evidence="2">
    <name type="scientific">bioreactor metagenome</name>
    <dbReference type="NCBI Taxonomy" id="1076179"/>
    <lineage>
        <taxon>unclassified sequences</taxon>
        <taxon>metagenomes</taxon>
        <taxon>ecological metagenomes</taxon>
    </lineage>
</organism>
<feature type="domain" description="AXH" evidence="1">
    <location>
        <begin position="1"/>
        <end position="84"/>
    </location>
</feature>